<sequence length="1234" mass="138164">MNRSSHDREKAASRSHEISARDRWTVFLWVIQAFIAFAICFLIVLRLSLPEIGRFRPEVEQWISTTIGQNISIGSLDAVWRGWTPELIIKDIRLPDITEGAPRIESLSIRIGLDPLAFWKVTGIRIKRISLSETALTIIRSPDGALRLSGIGAAPSLTKSGIEGLLPWLLRQSRVDMDSAHIRWRDEGNEDASFSMPGTYLSIRREGARYRILAMMHPRKDIFSTVSSPEAKGGLLSVIADIAVNPITLDWSGKAFFRAQDSELDWLPFLRDALAPLATSGVTDFGLWMFWNKGRIEQVRGDFSLRNLVLRDMNRNTAIHARHVDSPEAGNREVSDPDGEPTPLVGSHAGLPKEHACTSCMPADERILSPGVRGSLQLDRVGASDWRLQLRQFVLITADGAWSPAHARVEITWSQNAHGRLFKIRDAELESRDITLRLMGAGQWFDDASSPDLRMVMEFEHRKLDRLGRYLPTSLMENSLVEWLRRAFPKGRLTQGRILFRGRIADFPFDNGEGVFEVRARTSHETTLVYAESWPPIEELSTDILFSGRGLVITANNGFLYDTELERVIAEIPDILAETPVLTIDGQLVGALEKGLAFLREGPLADQYASRLAGIQGRGIYRIDLNIRHLLEKDAPVRTRGEITFLNSTLHASMPRAATPKANDSDITLTLDEVNGVLRFDENGIAGRSIAARYSDRPIMLDIKKATDRENITEFSIKNLDTDTLFSYPLLKNALRKMPPSLRSFATRVARKATWRTILDLPDDWGKSNRAARLRIMSPLRGANVNLPPPLTGRPFQVEMFLEPGNRQAREESKGIRFRFGTEATGIFSPEHGKRGRGKWRGAIRLGKGPVTLPKKGVRVDGHISRFSFEEWRALFGTRLDSTRASPFQGMPNLRAAVSFDEFTLFSRTLQGARFKIDRGGDGVWHIQMRSDALQGHIRIPRSGTNETVAVALTHLHLPLAKGEDEAHDFAGDIPPMRITCEKLTYDARSLGAIKLLELAPNSQGLEVKRIEVASENFQIQGHGKWEKSGHSRFHIETGAPDLGKLLSSFGYEGNVAKRGETYLELDARWPGSPMQFDLKRMRGTLDVEVIDGRLLAIKPGAPGRVFGLLSITLLPRRLVLDFSDVFQEGLVYDKMEGKFEIHEGKAETSNFFVEGPTSRVDIAGSTGLIDKDYDQIATVVPKFSSTIPLAAIGIAQKLLDSPFFDEIFTYQYTIGGTWDDPEIEFIKSHEEQR</sequence>
<feature type="compositionally biased region" description="Basic and acidic residues" evidence="1">
    <location>
        <begin position="322"/>
        <end position="335"/>
    </location>
</feature>
<feature type="domain" description="YhdP central" evidence="3">
    <location>
        <begin position="386"/>
        <end position="1224"/>
    </location>
</feature>
<dbReference type="Pfam" id="PF13116">
    <property type="entry name" value="YhdP"/>
    <property type="match status" value="2"/>
</dbReference>
<dbReference type="InterPro" id="IPR025263">
    <property type="entry name" value="YhdP_central"/>
</dbReference>
<keyword evidence="2" id="KW-0812">Transmembrane</keyword>
<dbReference type="PANTHER" id="PTHR38690">
    <property type="entry name" value="PROTEASE-RELATED"/>
    <property type="match status" value="1"/>
</dbReference>
<organism evidence="4">
    <name type="scientific">Candidatus Kentrum sp. LPFa</name>
    <dbReference type="NCBI Taxonomy" id="2126335"/>
    <lineage>
        <taxon>Bacteria</taxon>
        <taxon>Pseudomonadati</taxon>
        <taxon>Pseudomonadota</taxon>
        <taxon>Gammaproteobacteria</taxon>
        <taxon>Candidatus Kentrum</taxon>
    </lineage>
</organism>
<proteinExistence type="predicted"/>
<evidence type="ECO:0000259" key="3">
    <source>
        <dbReference type="Pfam" id="PF13116"/>
    </source>
</evidence>
<evidence type="ECO:0000256" key="1">
    <source>
        <dbReference type="SAM" id="MobiDB-lite"/>
    </source>
</evidence>
<keyword evidence="2" id="KW-1133">Transmembrane helix</keyword>
<feature type="domain" description="YhdP central" evidence="3">
    <location>
        <begin position="27"/>
        <end position="315"/>
    </location>
</feature>
<gene>
    <name evidence="4" type="ORF">BECKLPF1236B_GA0070989_10055</name>
</gene>
<keyword evidence="2" id="KW-0472">Membrane</keyword>
<protein>
    <submittedName>
        <fullName evidence="4">TIGR02099 family protein</fullName>
    </submittedName>
</protein>
<accession>A0A450VWF2</accession>
<dbReference type="PANTHER" id="PTHR38690:SF1">
    <property type="entry name" value="PROTEASE"/>
    <property type="match status" value="1"/>
</dbReference>
<evidence type="ECO:0000256" key="2">
    <source>
        <dbReference type="SAM" id="Phobius"/>
    </source>
</evidence>
<evidence type="ECO:0000313" key="4">
    <source>
        <dbReference type="EMBL" id="VFK09075.1"/>
    </source>
</evidence>
<dbReference type="EMBL" id="CAADFK010000005">
    <property type="protein sequence ID" value="VFK09075.1"/>
    <property type="molecule type" value="Genomic_DNA"/>
</dbReference>
<reference evidence="4" key="1">
    <citation type="submission" date="2019-02" db="EMBL/GenBank/DDBJ databases">
        <authorList>
            <person name="Gruber-Vodicka R. H."/>
            <person name="Seah K. B. B."/>
        </authorList>
    </citation>
    <scope>NUCLEOTIDE SEQUENCE</scope>
    <source>
        <strain evidence="4">BECK_S313</strain>
    </source>
</reference>
<dbReference type="InterPro" id="IPR011836">
    <property type="entry name" value="YhdP"/>
</dbReference>
<feature type="transmembrane region" description="Helical" evidence="2">
    <location>
        <begin position="24"/>
        <end position="45"/>
    </location>
</feature>
<dbReference type="AlphaFoldDB" id="A0A450VWF2"/>
<name>A0A450VWF2_9GAMM</name>
<feature type="region of interest" description="Disordered" evidence="1">
    <location>
        <begin position="321"/>
        <end position="342"/>
    </location>
</feature>